<evidence type="ECO:0000259" key="5">
    <source>
        <dbReference type="Pfam" id="PF03865"/>
    </source>
</evidence>
<evidence type="ECO:0000313" key="8">
    <source>
        <dbReference type="EMBL" id="GAB54340.1"/>
    </source>
</evidence>
<dbReference type="Pfam" id="PF08479">
    <property type="entry name" value="POTRA_2"/>
    <property type="match status" value="1"/>
</dbReference>
<dbReference type="eggNOG" id="COG0860">
    <property type="taxonomic scope" value="Bacteria"/>
</dbReference>
<dbReference type="Gene3D" id="2.40.160.50">
    <property type="entry name" value="membrane protein fhac: a member of the omp85/tpsb transporter family"/>
    <property type="match status" value="1"/>
</dbReference>
<dbReference type="EMBL" id="BAET01000002">
    <property type="protein sequence ID" value="GAB54340.1"/>
    <property type="molecule type" value="Genomic_DNA"/>
</dbReference>
<name>H5T7R3_9ALTE</name>
<dbReference type="InterPro" id="IPR051544">
    <property type="entry name" value="TPS_OM_transporter"/>
</dbReference>
<dbReference type="eggNOG" id="COG2831">
    <property type="taxonomic scope" value="Bacteria"/>
</dbReference>
<dbReference type="InterPro" id="IPR013686">
    <property type="entry name" value="Polypept-transport_assoc_ShlB"/>
</dbReference>
<evidence type="ECO:0000259" key="6">
    <source>
        <dbReference type="Pfam" id="PF08479"/>
    </source>
</evidence>
<feature type="domain" description="Haemolysin activator HlyB C-terminal" evidence="5">
    <location>
        <begin position="355"/>
        <end position="662"/>
    </location>
</feature>
<evidence type="ECO:0000313" key="9">
    <source>
        <dbReference type="Proteomes" id="UP000053586"/>
    </source>
</evidence>
<dbReference type="AlphaFoldDB" id="H5T7R3"/>
<evidence type="ECO:0000256" key="3">
    <source>
        <dbReference type="ARBA" id="ARBA00023237"/>
    </source>
</evidence>
<keyword evidence="1" id="KW-0472">Membrane</keyword>
<keyword evidence="1" id="KW-1134">Transmembrane beta strand</keyword>
<evidence type="ECO:0000256" key="1">
    <source>
        <dbReference type="ARBA" id="ARBA00022452"/>
    </source>
</evidence>
<gene>
    <name evidence="8" type="ORF">GPUN_0186</name>
</gene>
<dbReference type="GO" id="GO:0046819">
    <property type="term" value="P:protein secretion by the type V secretion system"/>
    <property type="evidence" value="ECO:0007669"/>
    <property type="project" value="TreeGrafter"/>
</dbReference>
<dbReference type="GO" id="GO:0098046">
    <property type="term" value="C:type V protein secretion system complex"/>
    <property type="evidence" value="ECO:0007669"/>
    <property type="project" value="TreeGrafter"/>
</dbReference>
<accession>H5T7R3</accession>
<comment type="caution">
    <text evidence="8">The sequence shown here is derived from an EMBL/GenBank/DDBJ whole genome shotgun (WGS) entry which is preliminary data.</text>
</comment>
<evidence type="ECO:0000256" key="4">
    <source>
        <dbReference type="SAM" id="MobiDB-lite"/>
    </source>
</evidence>
<proteinExistence type="predicted"/>
<dbReference type="InterPro" id="IPR021731">
    <property type="entry name" value="AMIN_dom"/>
</dbReference>
<feature type="domain" description="AMIN" evidence="7">
    <location>
        <begin position="46"/>
        <end position="150"/>
    </location>
</feature>
<reference evidence="8 9" key="1">
    <citation type="journal article" date="2012" name="J. Bacteriol.">
        <title>Genome sequence of proteorhodopsin-containing sea ice bacterium Glaciecola punicea ACAM 611T.</title>
        <authorList>
            <person name="Qin Q.-L."/>
            <person name="Xie B.-B."/>
            <person name="Shu Y.-L."/>
            <person name="Rong J.-C."/>
            <person name="Zhao D.-L."/>
            <person name="Zhang X.-Y."/>
            <person name="Chen X.-L."/>
            <person name="Zhou B.-C."/>
            <person name="Zhanga Y.-Z."/>
        </authorList>
    </citation>
    <scope>NUCLEOTIDE SEQUENCE [LARGE SCALE GENOMIC DNA]</scope>
    <source>
        <strain evidence="8 9">ACAM 611</strain>
    </source>
</reference>
<keyword evidence="3" id="KW-0998">Cell outer membrane</keyword>
<dbReference type="Pfam" id="PF03865">
    <property type="entry name" value="ShlB"/>
    <property type="match status" value="1"/>
</dbReference>
<feature type="domain" description="Polypeptide-transport-associated ShlB-type" evidence="6">
    <location>
        <begin position="222"/>
        <end position="294"/>
    </location>
</feature>
<reference evidence="8 9" key="2">
    <citation type="journal article" date="2017" name="Antonie Van Leeuwenhoek">
        <title>Rhizobium rhizosphaerae sp. nov., a novel species isolated from rice rhizosphere.</title>
        <authorList>
            <person name="Zhao J.J."/>
            <person name="Zhang J."/>
            <person name="Zhang R.J."/>
            <person name="Zhang C.W."/>
            <person name="Yin H.Q."/>
            <person name="Zhang X.X."/>
        </authorList>
    </citation>
    <scope>NUCLEOTIDE SEQUENCE [LARGE SCALE GENOMIC DNA]</scope>
    <source>
        <strain evidence="8 9">ACAM 611</strain>
    </source>
</reference>
<dbReference type="OrthoDB" id="9806267at2"/>
<dbReference type="Pfam" id="PF11741">
    <property type="entry name" value="AMIN"/>
    <property type="match status" value="1"/>
</dbReference>
<dbReference type="Proteomes" id="UP000053586">
    <property type="component" value="Unassembled WGS sequence"/>
</dbReference>
<dbReference type="PANTHER" id="PTHR34597:SF1">
    <property type="entry name" value="HEME_HEMOPEXIN TRANSPORTER PROTEIN HUXB"/>
    <property type="match status" value="1"/>
</dbReference>
<feature type="region of interest" description="Disordered" evidence="4">
    <location>
        <begin position="152"/>
        <end position="171"/>
    </location>
</feature>
<evidence type="ECO:0000256" key="2">
    <source>
        <dbReference type="ARBA" id="ARBA00022692"/>
    </source>
</evidence>
<dbReference type="PANTHER" id="PTHR34597">
    <property type="entry name" value="SLR1661 PROTEIN"/>
    <property type="match status" value="1"/>
</dbReference>
<dbReference type="RefSeq" id="WP_006002466.1">
    <property type="nucleotide sequence ID" value="NZ_BAET01000002.1"/>
</dbReference>
<organism evidence="8 9">
    <name type="scientific">Glaciecola punicea ACAM 611</name>
    <dbReference type="NCBI Taxonomy" id="1121923"/>
    <lineage>
        <taxon>Bacteria</taxon>
        <taxon>Pseudomonadati</taxon>
        <taxon>Pseudomonadota</taxon>
        <taxon>Gammaproteobacteria</taxon>
        <taxon>Alteromonadales</taxon>
        <taxon>Alteromonadaceae</taxon>
        <taxon>Glaciecola</taxon>
    </lineage>
</organism>
<evidence type="ECO:0000259" key="7">
    <source>
        <dbReference type="Pfam" id="PF11741"/>
    </source>
</evidence>
<dbReference type="Gene3D" id="2.60.40.3500">
    <property type="match status" value="1"/>
</dbReference>
<protein>
    <submittedName>
        <fullName evidence="8">Activation/secretion signal peptide protein</fullName>
    </submittedName>
</protein>
<keyword evidence="2" id="KW-0812">Transmembrane</keyword>
<keyword evidence="9" id="KW-1185">Reference proteome</keyword>
<dbReference type="InterPro" id="IPR005565">
    <property type="entry name" value="Hemolysn_activator_HlyB_C"/>
</dbReference>
<dbReference type="GO" id="GO:0008320">
    <property type="term" value="F:protein transmembrane transporter activity"/>
    <property type="evidence" value="ECO:0007669"/>
    <property type="project" value="TreeGrafter"/>
</dbReference>
<dbReference type="Gene3D" id="3.10.20.310">
    <property type="entry name" value="membrane protein fhac"/>
    <property type="match status" value="1"/>
</dbReference>
<dbReference type="PROSITE" id="PS51257">
    <property type="entry name" value="PROKAR_LIPOPROTEIN"/>
    <property type="match status" value="1"/>
</dbReference>
<sequence length="705" mass="76337">MKKSAGTYVKQANSAIVLFAYLAFTVLALFTGCVESVSAKQVNVTDVRFSDSRDSARIVLEFDAPPSFSYFSLANPDRVVIDLQKVDKAFNLSRVGLSGNKVSKLRHSKPIRPRDSRIVIETSKKLSARLFTLAPADKDNKQAGHRLVIDLIDPNPPSEVAEGNARSNSAEPNVAVNALEPDRDQDITTVIDAGHEGVDLGSIGPSAVTQNASGEVFVTLQTNIRFTGNTQYSSITLNEVLADAIGKTYSLEGLQGLTDRITAYYRSNGFAFARALLPVQAMTDGALLIQIVEGHYDNIKAIGDSLNNADAQVFLNLLQTGDIIHTANLERVALILDDQPGFKTTPVLRPGSELGAANLLVEVEHDQDYSAEIRIDNYGNRYTGRHRIHVDLNINSPFLFGDQFKLNTLYSDEDLWLGALNYNLPIGGSGLRANVGYAHNYYELGKEFSDSGVHGTAQVSSAGLSYPILRSHKTNVNVALSYQQKVLNNSNDITLSSNTNRSDSIPLSLNFDHRDTLAGGGISYGTLSWTVGNLTVATGNIAIDNATAKTAGSYDKFNLNLARLQSLPGNLTLFSRVSAQWAGSNLNSSEKFGLGGANNVRAYPVGEAYGDVGVLVQLEVRYALKHSTLYTFYDAGSLRTNKNSWAAGNNKRSLSGAGVGLQLNLGQWALEASAAWQTSDNLSNDEQSDSLMKWASIKYEFENGP</sequence>